<name>A0A3N0YX71_ANAGA</name>
<proteinExistence type="predicted"/>
<evidence type="ECO:0000313" key="2">
    <source>
        <dbReference type="Proteomes" id="UP000281406"/>
    </source>
</evidence>
<reference evidence="1 2" key="1">
    <citation type="submission" date="2018-10" db="EMBL/GenBank/DDBJ databases">
        <title>Genome assembly for a Yunnan-Guizhou Plateau 3E fish, Anabarilius grahami (Regan), and its evolutionary and genetic applications.</title>
        <authorList>
            <person name="Jiang W."/>
        </authorList>
    </citation>
    <scope>NUCLEOTIDE SEQUENCE [LARGE SCALE GENOMIC DNA]</scope>
    <source>
        <strain evidence="1">AG-KIZ</strain>
        <tissue evidence="1">Muscle</tissue>
    </source>
</reference>
<evidence type="ECO:0000313" key="1">
    <source>
        <dbReference type="EMBL" id="ROL50915.1"/>
    </source>
</evidence>
<protein>
    <submittedName>
        <fullName evidence="1">Uncharacterized protein</fullName>
    </submittedName>
</protein>
<accession>A0A3N0YX71</accession>
<dbReference type="Proteomes" id="UP000281406">
    <property type="component" value="Unassembled WGS sequence"/>
</dbReference>
<gene>
    <name evidence="1" type="ORF">DPX16_14446</name>
</gene>
<dbReference type="EMBL" id="RJVU01019258">
    <property type="protein sequence ID" value="ROL50915.1"/>
    <property type="molecule type" value="Genomic_DNA"/>
</dbReference>
<keyword evidence="2" id="KW-1185">Reference proteome</keyword>
<sequence>MMARGVQLECDCEEGEIELGVAAMVPLCFCSRTTNGNGGLLMLIEVMEEATKRRVLWNASQTGALGELAEQESMVEPAEMNSGAAP</sequence>
<comment type="caution">
    <text evidence="1">The sequence shown here is derived from an EMBL/GenBank/DDBJ whole genome shotgun (WGS) entry which is preliminary data.</text>
</comment>
<dbReference type="AlphaFoldDB" id="A0A3N0YX71"/>
<organism evidence="1 2">
    <name type="scientific">Anabarilius grahami</name>
    <name type="common">Kanglang fish</name>
    <name type="synonym">Barilius grahami</name>
    <dbReference type="NCBI Taxonomy" id="495550"/>
    <lineage>
        <taxon>Eukaryota</taxon>
        <taxon>Metazoa</taxon>
        <taxon>Chordata</taxon>
        <taxon>Craniata</taxon>
        <taxon>Vertebrata</taxon>
        <taxon>Euteleostomi</taxon>
        <taxon>Actinopterygii</taxon>
        <taxon>Neopterygii</taxon>
        <taxon>Teleostei</taxon>
        <taxon>Ostariophysi</taxon>
        <taxon>Cypriniformes</taxon>
        <taxon>Xenocyprididae</taxon>
        <taxon>Xenocypridinae</taxon>
        <taxon>Xenocypridinae incertae sedis</taxon>
        <taxon>Anabarilius</taxon>
    </lineage>
</organism>